<name>A0A0D1EEZ5_9RHOB</name>
<reference evidence="6 7" key="1">
    <citation type="submission" date="2015-02" db="EMBL/GenBank/DDBJ databases">
        <title>Genome Sequence of Jannaschia aquimarina DSM28248, a member of the Roseobacter clade.</title>
        <authorList>
            <person name="Voget S."/>
            <person name="Daniel R."/>
        </authorList>
    </citation>
    <scope>NUCLEOTIDE SEQUENCE [LARGE SCALE GENOMIC DNA]</scope>
    <source>
        <strain evidence="6 7">GSW-M26</strain>
    </source>
</reference>
<dbReference type="PATRIC" id="fig|935700.4.peg.3880"/>
<dbReference type="SUPFAM" id="SSF51316">
    <property type="entry name" value="Mss4-like"/>
    <property type="match status" value="1"/>
</dbReference>
<evidence type="ECO:0000256" key="2">
    <source>
        <dbReference type="ARBA" id="ARBA00022723"/>
    </source>
</evidence>
<keyword evidence="4" id="KW-0456">Lyase</keyword>
<dbReference type="PANTHER" id="PTHR33337">
    <property type="entry name" value="GFA DOMAIN-CONTAINING PROTEIN"/>
    <property type="match status" value="1"/>
</dbReference>
<comment type="caution">
    <text evidence="6">The sequence shown here is derived from an EMBL/GenBank/DDBJ whole genome shotgun (WGS) entry which is preliminary data.</text>
</comment>
<organism evidence="6 7">
    <name type="scientific">Jannaschia aquimarina</name>
    <dbReference type="NCBI Taxonomy" id="935700"/>
    <lineage>
        <taxon>Bacteria</taxon>
        <taxon>Pseudomonadati</taxon>
        <taxon>Pseudomonadota</taxon>
        <taxon>Alphaproteobacteria</taxon>
        <taxon>Rhodobacterales</taxon>
        <taxon>Roseobacteraceae</taxon>
        <taxon>Jannaschia</taxon>
    </lineage>
</organism>
<accession>A0A0D1EEZ5</accession>
<dbReference type="Gene3D" id="3.90.1590.10">
    <property type="entry name" value="glutathione-dependent formaldehyde- activating enzyme (gfa)"/>
    <property type="match status" value="1"/>
</dbReference>
<dbReference type="InterPro" id="IPR011057">
    <property type="entry name" value="Mss4-like_sf"/>
</dbReference>
<dbReference type="InterPro" id="IPR006913">
    <property type="entry name" value="CENP-V/GFA"/>
</dbReference>
<dbReference type="GO" id="GO:0016846">
    <property type="term" value="F:carbon-sulfur lyase activity"/>
    <property type="evidence" value="ECO:0007669"/>
    <property type="project" value="InterPro"/>
</dbReference>
<evidence type="ECO:0000313" key="6">
    <source>
        <dbReference type="EMBL" id="KIT14475.1"/>
    </source>
</evidence>
<evidence type="ECO:0000259" key="5">
    <source>
        <dbReference type="PROSITE" id="PS51891"/>
    </source>
</evidence>
<dbReference type="PROSITE" id="PS51891">
    <property type="entry name" value="CENP_V_GFA"/>
    <property type="match status" value="1"/>
</dbReference>
<evidence type="ECO:0000256" key="4">
    <source>
        <dbReference type="ARBA" id="ARBA00023239"/>
    </source>
</evidence>
<protein>
    <submittedName>
        <fullName evidence="6">Glutathione-dependent formaldehyde-activating enzyme</fullName>
    </submittedName>
</protein>
<dbReference type="OrthoDB" id="9807246at2"/>
<dbReference type="RefSeq" id="WP_043920513.1">
    <property type="nucleotide sequence ID" value="NZ_FZPF01000010.1"/>
</dbReference>
<feature type="domain" description="CENP-V/GFA" evidence="5">
    <location>
        <begin position="5"/>
        <end position="115"/>
    </location>
</feature>
<keyword evidence="2" id="KW-0479">Metal-binding</keyword>
<comment type="similarity">
    <text evidence="1">Belongs to the Gfa family.</text>
</comment>
<evidence type="ECO:0000313" key="7">
    <source>
        <dbReference type="Proteomes" id="UP000032232"/>
    </source>
</evidence>
<sequence>MSAVVTGRCLCGAVRFRVSGALRPVIACHCGQCRKATGNHVAATAAPRDGVVIEGQVTWYRSSAEALRGFCGTCGANLFWDGPGSHLSIMAGALDRPTGLSVEGHIFCAGRPAWDAIDHPRQVPGADPGLTTVVTS</sequence>
<dbReference type="EMBL" id="JYFE01000074">
    <property type="protein sequence ID" value="KIT14475.1"/>
    <property type="molecule type" value="Genomic_DNA"/>
</dbReference>
<dbReference type="STRING" id="935700.jaqu_37650"/>
<dbReference type="Pfam" id="PF04828">
    <property type="entry name" value="GFA"/>
    <property type="match status" value="1"/>
</dbReference>
<proteinExistence type="inferred from homology"/>
<gene>
    <name evidence="6" type="ORF">jaqu_37650</name>
</gene>
<keyword evidence="3" id="KW-0862">Zinc</keyword>
<evidence type="ECO:0000256" key="3">
    <source>
        <dbReference type="ARBA" id="ARBA00022833"/>
    </source>
</evidence>
<dbReference type="Proteomes" id="UP000032232">
    <property type="component" value="Unassembled WGS sequence"/>
</dbReference>
<dbReference type="PANTHER" id="PTHR33337:SF40">
    <property type="entry name" value="CENP-V_GFA DOMAIN-CONTAINING PROTEIN-RELATED"/>
    <property type="match status" value="1"/>
</dbReference>
<dbReference type="AlphaFoldDB" id="A0A0D1EEZ5"/>
<keyword evidence="7" id="KW-1185">Reference proteome</keyword>
<dbReference type="GO" id="GO:0046872">
    <property type="term" value="F:metal ion binding"/>
    <property type="evidence" value="ECO:0007669"/>
    <property type="project" value="UniProtKB-KW"/>
</dbReference>
<evidence type="ECO:0000256" key="1">
    <source>
        <dbReference type="ARBA" id="ARBA00005495"/>
    </source>
</evidence>